<dbReference type="Gene3D" id="3.40.50.1820">
    <property type="entry name" value="alpha/beta hydrolase"/>
    <property type="match status" value="1"/>
</dbReference>
<keyword evidence="1" id="KW-0378">Hydrolase</keyword>
<dbReference type="AlphaFoldDB" id="A0A381XAZ9"/>
<protein>
    <recommendedName>
        <fullName evidence="2">BD-FAE-like domain-containing protein</fullName>
    </recommendedName>
</protein>
<accession>A0A381XAZ9</accession>
<dbReference type="InterPro" id="IPR049492">
    <property type="entry name" value="BD-FAE-like_dom"/>
</dbReference>
<sequence>VKKITIFIFISIGLSQDIRYLDEVFENVTITEDVVYGNAPDLPFIFLFEWNTIDIDLDMDIYEPEGDTLTSRPVIIFIHAGTFFSGHNELDDVVALSIASAKRGYVAISINYRLGLNIFSSYSGERAVYRGVQDGSAVVRYLKEFHEELKIDPDNIFIWGTSAGAIIGLHLSYTDDEDRPESTYGIGLDPDLGCIDCEGNEYIHNSRPKALVSCWGAIGDLEWMDNNDNVPAVLFHGTADPIVPFNSGFPFTIDIALPIVYGSNLIHDRLNEMSILNELYAEVGLLHEYWGTVNGNWVGGPNEYFYQIENDGFLFLYNQLDIFEQLYIENIHDWNLVGLPLEVEDASYTSLFPESIEGTLFSYNEGYLSETNLTLGEGYWLRFPGSGNTEISGTPINDLTISLNEGWNLISGTTNSMNVSDIQDPNGIIIPGTIYRFTPEGYSNAESLEPGRGYWVRANISGVITLEN</sequence>
<dbReference type="InterPro" id="IPR029058">
    <property type="entry name" value="AB_hydrolase_fold"/>
</dbReference>
<dbReference type="GO" id="GO:0016787">
    <property type="term" value="F:hydrolase activity"/>
    <property type="evidence" value="ECO:0007669"/>
    <property type="project" value="UniProtKB-KW"/>
</dbReference>
<feature type="non-terminal residue" evidence="3">
    <location>
        <position position="1"/>
    </location>
</feature>
<feature type="domain" description="BD-FAE-like" evidence="2">
    <location>
        <begin position="59"/>
        <end position="188"/>
    </location>
</feature>
<dbReference type="PANTHER" id="PTHR48081">
    <property type="entry name" value="AB HYDROLASE SUPERFAMILY PROTEIN C4A8.06C"/>
    <property type="match status" value="1"/>
</dbReference>
<dbReference type="InterPro" id="IPR050300">
    <property type="entry name" value="GDXG_lipolytic_enzyme"/>
</dbReference>
<proteinExistence type="predicted"/>
<evidence type="ECO:0000259" key="2">
    <source>
        <dbReference type="Pfam" id="PF20434"/>
    </source>
</evidence>
<name>A0A381XAZ9_9ZZZZ</name>
<dbReference type="EMBL" id="UINC01014373">
    <property type="protein sequence ID" value="SVA61347.1"/>
    <property type="molecule type" value="Genomic_DNA"/>
</dbReference>
<gene>
    <name evidence="3" type="ORF">METZ01_LOCUS114201</name>
</gene>
<reference evidence="3" key="1">
    <citation type="submission" date="2018-05" db="EMBL/GenBank/DDBJ databases">
        <authorList>
            <person name="Lanie J.A."/>
            <person name="Ng W.-L."/>
            <person name="Kazmierczak K.M."/>
            <person name="Andrzejewski T.M."/>
            <person name="Davidsen T.M."/>
            <person name="Wayne K.J."/>
            <person name="Tettelin H."/>
            <person name="Glass J.I."/>
            <person name="Rusch D."/>
            <person name="Podicherti R."/>
            <person name="Tsui H.-C.T."/>
            <person name="Winkler M.E."/>
        </authorList>
    </citation>
    <scope>NUCLEOTIDE SEQUENCE</scope>
</reference>
<evidence type="ECO:0000256" key="1">
    <source>
        <dbReference type="ARBA" id="ARBA00022801"/>
    </source>
</evidence>
<dbReference type="SUPFAM" id="SSF53474">
    <property type="entry name" value="alpha/beta-Hydrolases"/>
    <property type="match status" value="1"/>
</dbReference>
<evidence type="ECO:0000313" key="3">
    <source>
        <dbReference type="EMBL" id="SVA61347.1"/>
    </source>
</evidence>
<organism evidence="3">
    <name type="scientific">marine metagenome</name>
    <dbReference type="NCBI Taxonomy" id="408172"/>
    <lineage>
        <taxon>unclassified sequences</taxon>
        <taxon>metagenomes</taxon>
        <taxon>ecological metagenomes</taxon>
    </lineage>
</organism>
<dbReference type="Pfam" id="PF20434">
    <property type="entry name" value="BD-FAE"/>
    <property type="match status" value="1"/>
</dbReference>